<organism evidence="4 5">
    <name type="scientific">Thalassiosira oceanica</name>
    <name type="common">Marine diatom</name>
    <dbReference type="NCBI Taxonomy" id="159749"/>
    <lineage>
        <taxon>Eukaryota</taxon>
        <taxon>Sar</taxon>
        <taxon>Stramenopiles</taxon>
        <taxon>Ochrophyta</taxon>
        <taxon>Bacillariophyta</taxon>
        <taxon>Coscinodiscophyceae</taxon>
        <taxon>Thalassiosirophycidae</taxon>
        <taxon>Thalassiosirales</taxon>
        <taxon>Thalassiosiraceae</taxon>
        <taxon>Thalassiosira</taxon>
    </lineage>
</organism>
<dbReference type="OMA" id="LWSKHYL"/>
<evidence type="ECO:0000256" key="3">
    <source>
        <dbReference type="PROSITE-ProRule" id="PRU00339"/>
    </source>
</evidence>
<dbReference type="Proteomes" id="UP000266841">
    <property type="component" value="Unassembled WGS sequence"/>
</dbReference>
<dbReference type="PANTHER" id="PTHR45641:SF19">
    <property type="entry name" value="NEPHROCYSTIN-3"/>
    <property type="match status" value="1"/>
</dbReference>
<dbReference type="SUPFAM" id="SSF48452">
    <property type="entry name" value="TPR-like"/>
    <property type="match status" value="2"/>
</dbReference>
<dbReference type="InterPro" id="IPR011990">
    <property type="entry name" value="TPR-like_helical_dom_sf"/>
</dbReference>
<name>K0TK60_THAOC</name>
<keyword evidence="5" id="KW-1185">Reference proteome</keyword>
<dbReference type="PANTHER" id="PTHR45641">
    <property type="entry name" value="TETRATRICOPEPTIDE REPEAT PROTEIN (AFU_ORTHOLOGUE AFUA_6G03870)"/>
    <property type="match status" value="1"/>
</dbReference>
<dbReference type="AlphaFoldDB" id="K0TK60"/>
<dbReference type="Pfam" id="PF13424">
    <property type="entry name" value="TPR_12"/>
    <property type="match status" value="3"/>
</dbReference>
<gene>
    <name evidence="4" type="ORF">THAOC_03955</name>
</gene>
<feature type="repeat" description="TPR" evidence="3">
    <location>
        <begin position="151"/>
        <end position="184"/>
    </location>
</feature>
<accession>K0TK60</accession>
<evidence type="ECO:0000313" key="4">
    <source>
        <dbReference type="EMBL" id="EJK74371.1"/>
    </source>
</evidence>
<keyword evidence="2 3" id="KW-0802">TPR repeat</keyword>
<dbReference type="Pfam" id="PF13181">
    <property type="entry name" value="TPR_8"/>
    <property type="match status" value="1"/>
</dbReference>
<evidence type="ECO:0000256" key="1">
    <source>
        <dbReference type="ARBA" id="ARBA00022737"/>
    </source>
</evidence>
<evidence type="ECO:0000313" key="5">
    <source>
        <dbReference type="Proteomes" id="UP000266841"/>
    </source>
</evidence>
<keyword evidence="1" id="KW-0677">Repeat</keyword>
<reference evidence="4 5" key="1">
    <citation type="journal article" date="2012" name="Genome Biol.">
        <title>Genome and low-iron response of an oceanic diatom adapted to chronic iron limitation.</title>
        <authorList>
            <person name="Lommer M."/>
            <person name="Specht M."/>
            <person name="Roy A.S."/>
            <person name="Kraemer L."/>
            <person name="Andreson R."/>
            <person name="Gutowska M.A."/>
            <person name="Wolf J."/>
            <person name="Bergner S.V."/>
            <person name="Schilhabel M.B."/>
            <person name="Klostermeier U.C."/>
            <person name="Beiko R.G."/>
            <person name="Rosenstiel P."/>
            <person name="Hippler M."/>
            <person name="Laroche J."/>
        </authorList>
    </citation>
    <scope>NUCLEOTIDE SEQUENCE [LARGE SCALE GENOMIC DNA]</scope>
    <source>
        <strain evidence="4 5">CCMP1005</strain>
    </source>
</reference>
<feature type="repeat" description="TPR" evidence="3">
    <location>
        <begin position="280"/>
        <end position="313"/>
    </location>
</feature>
<dbReference type="EMBL" id="AGNL01003743">
    <property type="protein sequence ID" value="EJK74371.1"/>
    <property type="molecule type" value="Genomic_DNA"/>
</dbReference>
<dbReference type="OrthoDB" id="42563at2759"/>
<proteinExistence type="predicted"/>
<protein>
    <submittedName>
        <fullName evidence="4">Uncharacterized protein</fullName>
    </submittedName>
</protein>
<dbReference type="SMART" id="SM00028">
    <property type="entry name" value="TPR"/>
    <property type="match status" value="9"/>
</dbReference>
<dbReference type="InterPro" id="IPR019734">
    <property type="entry name" value="TPR_rpt"/>
</dbReference>
<dbReference type="Pfam" id="PF13374">
    <property type="entry name" value="TPR_10"/>
    <property type="match status" value="2"/>
</dbReference>
<dbReference type="eggNOG" id="KOG1840">
    <property type="taxonomic scope" value="Eukaryota"/>
</dbReference>
<feature type="non-terminal residue" evidence="4">
    <location>
        <position position="1"/>
    </location>
</feature>
<sequence>KRTASEYGQEAQLNVASLLIAQGGLYYKLNHVQKELSKYREALKVYQDTLGRDHPHVAGTMKNIGMVMAEMGHYDEATLMFKDAEMIYRSFDHTTHEVAGVLSCMGNVHNRQGDFDGALKFYGDALAMYKLLSKRSRDAGHSAHLALQETASTLKVMGMVHTKLGTLDEAMICFQEAIDIMRFNFDEMGSGPIVFSILSRIGGIFSKMNKLDEAMSHYHESYDVAARVFGTTDHPELAKILHHIGGIHQRENDWQEAMRCYKTAARILQATLGKDDPAIATTLVCIGNLHYLSNNLDQAMNYYNEALRINRLAYGTKHADVIPTMKSIAIIHVKKGSFDEAIGVFTQVLQIKLSEVGRSHPEVASAHKRLGNVYWQKGEKAAAEIHYSKALHIYSSCLGDDHEATRGVRAIVDKVVKELDDSASTRQQTETNAEADARIPSTSFFKRAPKGYESL</sequence>
<dbReference type="PROSITE" id="PS50005">
    <property type="entry name" value="TPR"/>
    <property type="match status" value="2"/>
</dbReference>
<comment type="caution">
    <text evidence="4">The sequence shown here is derived from an EMBL/GenBank/DDBJ whole genome shotgun (WGS) entry which is preliminary data.</text>
</comment>
<dbReference type="Gene3D" id="1.25.40.10">
    <property type="entry name" value="Tetratricopeptide repeat domain"/>
    <property type="match status" value="3"/>
</dbReference>
<evidence type="ECO:0000256" key="2">
    <source>
        <dbReference type="ARBA" id="ARBA00022803"/>
    </source>
</evidence>